<gene>
    <name evidence="1" type="ORF">CAP_7697</name>
</gene>
<dbReference type="EMBL" id="ASRX01000069">
    <property type="protein sequence ID" value="EYF01929.1"/>
    <property type="molecule type" value="Genomic_DNA"/>
</dbReference>
<evidence type="ECO:0000313" key="1">
    <source>
        <dbReference type="EMBL" id="EYF01929.1"/>
    </source>
</evidence>
<keyword evidence="2" id="KW-1185">Reference proteome</keyword>
<comment type="caution">
    <text evidence="1">The sequence shown here is derived from an EMBL/GenBank/DDBJ whole genome shotgun (WGS) entry which is preliminary data.</text>
</comment>
<protein>
    <submittedName>
        <fullName evidence="1">Uncharacterized protein</fullName>
    </submittedName>
</protein>
<dbReference type="STRING" id="1192034.CAP_7697"/>
<evidence type="ECO:0000313" key="2">
    <source>
        <dbReference type="Proteomes" id="UP000019678"/>
    </source>
</evidence>
<name>A0A017SY65_9BACT</name>
<dbReference type="AlphaFoldDB" id="A0A017SY65"/>
<reference evidence="1 2" key="1">
    <citation type="submission" date="2013-05" db="EMBL/GenBank/DDBJ databases">
        <title>Genome assembly of Chondromyces apiculatus DSM 436.</title>
        <authorList>
            <person name="Sharma G."/>
            <person name="Khatri I."/>
            <person name="Kaur C."/>
            <person name="Mayilraj S."/>
            <person name="Subramanian S."/>
        </authorList>
    </citation>
    <scope>NUCLEOTIDE SEQUENCE [LARGE SCALE GENOMIC DNA]</scope>
    <source>
        <strain evidence="1 2">DSM 436</strain>
    </source>
</reference>
<dbReference type="Proteomes" id="UP000019678">
    <property type="component" value="Unassembled WGS sequence"/>
</dbReference>
<accession>A0A017SY65</accession>
<proteinExistence type="predicted"/>
<dbReference type="RefSeq" id="WP_044248531.1">
    <property type="nucleotide sequence ID" value="NZ_ASRX01000069.1"/>
</dbReference>
<sequence length="100" mass="10235">MYRGPSSDPSLKAFTLRLSAGLLVGRSALLPLGCNPKANAVAARAANDLACPANEVDLVSLGGSAFMASGCGQSVSYSAPRLGLRRVPCIGFRCVTHPGM</sequence>
<organism evidence="1 2">
    <name type="scientific">Chondromyces apiculatus DSM 436</name>
    <dbReference type="NCBI Taxonomy" id="1192034"/>
    <lineage>
        <taxon>Bacteria</taxon>
        <taxon>Pseudomonadati</taxon>
        <taxon>Myxococcota</taxon>
        <taxon>Polyangia</taxon>
        <taxon>Polyangiales</taxon>
        <taxon>Polyangiaceae</taxon>
        <taxon>Chondromyces</taxon>
    </lineage>
</organism>